<sequence length="139" mass="16079">MQQLYRNLEPTIDHFEYFRVLLQHIHLVLFIALYSLDLYTEFGFSEEAYHKSASGRHLLIGVRNCLLTLSEKLPLFFQPTSPLEPSILEASWIFLLLPYAMSESTGLCKMFHAANEPNELSKATFVKYHILVAMVNIQN</sequence>
<evidence type="ECO:0000313" key="2">
    <source>
        <dbReference type="Proteomes" id="UP000092445"/>
    </source>
</evidence>
<organism evidence="1 2">
    <name type="scientific">Glossina pallidipes</name>
    <name type="common">Tsetse fly</name>
    <dbReference type="NCBI Taxonomy" id="7398"/>
    <lineage>
        <taxon>Eukaryota</taxon>
        <taxon>Metazoa</taxon>
        <taxon>Ecdysozoa</taxon>
        <taxon>Arthropoda</taxon>
        <taxon>Hexapoda</taxon>
        <taxon>Insecta</taxon>
        <taxon>Pterygota</taxon>
        <taxon>Neoptera</taxon>
        <taxon>Endopterygota</taxon>
        <taxon>Diptera</taxon>
        <taxon>Brachycera</taxon>
        <taxon>Muscomorpha</taxon>
        <taxon>Hippoboscoidea</taxon>
        <taxon>Glossinidae</taxon>
        <taxon>Glossina</taxon>
    </lineage>
</organism>
<protein>
    <submittedName>
        <fullName evidence="1">Uncharacterized protein</fullName>
    </submittedName>
</protein>
<reference evidence="1" key="2">
    <citation type="submission" date="2020-05" db="UniProtKB">
        <authorList>
            <consortium name="EnsemblMetazoa"/>
        </authorList>
    </citation>
    <scope>IDENTIFICATION</scope>
    <source>
        <strain evidence="1">IAEA</strain>
    </source>
</reference>
<reference evidence="2" key="1">
    <citation type="submission" date="2014-03" db="EMBL/GenBank/DDBJ databases">
        <authorList>
            <person name="Aksoy S."/>
            <person name="Warren W."/>
            <person name="Wilson R.K."/>
        </authorList>
    </citation>
    <scope>NUCLEOTIDE SEQUENCE [LARGE SCALE GENOMIC DNA]</scope>
    <source>
        <strain evidence="2">IAEA</strain>
    </source>
</reference>
<keyword evidence="2" id="KW-1185">Reference proteome</keyword>
<proteinExistence type="predicted"/>
<dbReference type="VEuPathDB" id="VectorBase:GPAI030245"/>
<accession>A0A1B0A001</accession>
<dbReference type="AlphaFoldDB" id="A0A1B0A001"/>
<name>A0A1B0A001_GLOPL</name>
<evidence type="ECO:0000313" key="1">
    <source>
        <dbReference type="EnsemblMetazoa" id="GPAI030245-PA"/>
    </source>
</evidence>
<dbReference type="EnsemblMetazoa" id="GPAI030245-RA">
    <property type="protein sequence ID" value="GPAI030245-PA"/>
    <property type="gene ID" value="GPAI030245"/>
</dbReference>
<dbReference type="Proteomes" id="UP000092445">
    <property type="component" value="Unassembled WGS sequence"/>
</dbReference>